<dbReference type="EMBL" id="LR796586">
    <property type="protein sequence ID" value="CAB4152939.1"/>
    <property type="molecule type" value="Genomic_DNA"/>
</dbReference>
<evidence type="ECO:0000313" key="2">
    <source>
        <dbReference type="EMBL" id="CAB4152939.1"/>
    </source>
</evidence>
<gene>
    <name evidence="2" type="ORF">UFOVP621_35</name>
</gene>
<feature type="region of interest" description="Disordered" evidence="1">
    <location>
        <begin position="57"/>
        <end position="77"/>
    </location>
</feature>
<sequence length="77" mass="8451">MAEKKKESPATLKVSGKIHRVYKDKKGDVVVNHAGSAKENGKYDKINLTKKAGAKTVKAGVKATKNWHKDNPHKKGK</sequence>
<reference evidence="2" key="1">
    <citation type="submission" date="2020-04" db="EMBL/GenBank/DDBJ databases">
        <authorList>
            <person name="Chiriac C."/>
            <person name="Salcher M."/>
            <person name="Ghai R."/>
            <person name="Kavagutti S V."/>
        </authorList>
    </citation>
    <scope>NUCLEOTIDE SEQUENCE</scope>
</reference>
<name>A0A6J5NBI4_9CAUD</name>
<accession>A0A6J5NBI4</accession>
<organism evidence="2">
    <name type="scientific">uncultured Caudovirales phage</name>
    <dbReference type="NCBI Taxonomy" id="2100421"/>
    <lineage>
        <taxon>Viruses</taxon>
        <taxon>Duplodnaviria</taxon>
        <taxon>Heunggongvirae</taxon>
        <taxon>Uroviricota</taxon>
        <taxon>Caudoviricetes</taxon>
        <taxon>Peduoviridae</taxon>
        <taxon>Maltschvirus</taxon>
        <taxon>Maltschvirus maltsch</taxon>
    </lineage>
</organism>
<protein>
    <submittedName>
        <fullName evidence="2">Uncharacterized protein</fullName>
    </submittedName>
</protein>
<proteinExistence type="predicted"/>
<evidence type="ECO:0000256" key="1">
    <source>
        <dbReference type="SAM" id="MobiDB-lite"/>
    </source>
</evidence>